<dbReference type="EMBL" id="WJXW01000015">
    <property type="protein sequence ID" value="KAF9729893.1"/>
    <property type="molecule type" value="Genomic_DNA"/>
</dbReference>
<dbReference type="Gene3D" id="3.90.1150.10">
    <property type="entry name" value="Aspartate Aminotransferase, domain 1"/>
    <property type="match status" value="2"/>
</dbReference>
<protein>
    <submittedName>
        <fullName evidence="4">Aminotransferase class-III</fullName>
    </submittedName>
</protein>
<dbReference type="GO" id="GO:0005829">
    <property type="term" value="C:cytosol"/>
    <property type="evidence" value="ECO:0007669"/>
    <property type="project" value="TreeGrafter"/>
</dbReference>
<reference evidence="4" key="1">
    <citation type="journal article" date="2020" name="Mol. Plant Microbe Interact.">
        <title>Genome Sequence of the Biocontrol Agent Coniothyrium minitans strain Conio (IMI 134523).</title>
        <authorList>
            <person name="Patel D."/>
            <person name="Shittu T.A."/>
            <person name="Baroncelli R."/>
            <person name="Muthumeenakshi S."/>
            <person name="Osborne T.H."/>
            <person name="Janganan T.K."/>
            <person name="Sreenivasaprasad S."/>
        </authorList>
    </citation>
    <scope>NUCLEOTIDE SEQUENCE</scope>
    <source>
        <strain evidence="4">Conio</strain>
    </source>
</reference>
<sequence>MKNNEPSPLPSNESAVLHRSLKSLPHNVTSASGSYLTLDNGCKILDACGGAAVAVIGHGNAEVMHAAVAQMREYTTSAAERLAKCILEPLPSSTYFDHGLTKVYLVGSGSEANDAALKCAKQYWFEQGEPQRKVYVTREQAYHGGTIGAMSISAFVNRLVLEIEQVFERVGAKNTISFSGESVSGAALGSMLAPQGYWPAVRALCDKHGILLHLDEVMCGMGRTGTYFAFEQEGIKPDIVTIGKGLGGGFAPISAMIVNDKVLGALRRGTSSFNHGHTFQAHAMCCAIALQVQRIVKRQQLVERCAEMGDKLAKLLDEAFHGAKHVAERRGRGLFQSVEFMLDPRTKTPFSKDIEFGAKIQLATFDLGVAVYPGAGTVDGVVGDHVLVAPPYTVSDEELELTVKALRKAYNEVVWVLFRAQDLKL</sequence>
<evidence type="ECO:0000256" key="1">
    <source>
        <dbReference type="ARBA" id="ARBA00008954"/>
    </source>
</evidence>
<accession>A0A9P6KJY8</accession>
<evidence type="ECO:0000256" key="2">
    <source>
        <dbReference type="ARBA" id="ARBA00022898"/>
    </source>
</evidence>
<dbReference type="Gene3D" id="3.40.640.10">
    <property type="entry name" value="Type I PLP-dependent aspartate aminotransferase-like (Major domain)"/>
    <property type="match status" value="2"/>
</dbReference>
<dbReference type="Pfam" id="PF00202">
    <property type="entry name" value="Aminotran_3"/>
    <property type="match status" value="2"/>
</dbReference>
<keyword evidence="4" id="KW-0032">Aminotransferase</keyword>
<evidence type="ECO:0000313" key="4">
    <source>
        <dbReference type="EMBL" id="KAF9729893.1"/>
    </source>
</evidence>
<dbReference type="InterPro" id="IPR015421">
    <property type="entry name" value="PyrdxlP-dep_Trfase_major"/>
</dbReference>
<dbReference type="PROSITE" id="PS00600">
    <property type="entry name" value="AA_TRANSFER_CLASS_3"/>
    <property type="match status" value="1"/>
</dbReference>
<name>A0A9P6KJY8_9PLEO</name>
<gene>
    <name evidence="4" type="ORF">PMIN01_11826</name>
</gene>
<dbReference type="InterPro" id="IPR049704">
    <property type="entry name" value="Aminotrans_3_PPA_site"/>
</dbReference>
<keyword evidence="5" id="KW-1185">Reference proteome</keyword>
<dbReference type="GO" id="GO:0030170">
    <property type="term" value="F:pyridoxal phosphate binding"/>
    <property type="evidence" value="ECO:0007669"/>
    <property type="project" value="InterPro"/>
</dbReference>
<dbReference type="PANTHER" id="PTHR43094:SF1">
    <property type="entry name" value="AMINOTRANSFERASE CLASS-III"/>
    <property type="match status" value="1"/>
</dbReference>
<dbReference type="OrthoDB" id="5419315at2759"/>
<dbReference type="InterPro" id="IPR005814">
    <property type="entry name" value="Aminotrans_3"/>
</dbReference>
<dbReference type="InterPro" id="IPR015424">
    <property type="entry name" value="PyrdxlP-dep_Trfase"/>
</dbReference>
<keyword evidence="4" id="KW-0808">Transferase</keyword>
<proteinExistence type="inferred from homology"/>
<dbReference type="PANTHER" id="PTHR43094">
    <property type="entry name" value="AMINOTRANSFERASE"/>
    <property type="match status" value="1"/>
</dbReference>
<evidence type="ECO:0000313" key="5">
    <source>
        <dbReference type="Proteomes" id="UP000756921"/>
    </source>
</evidence>
<evidence type="ECO:0000256" key="3">
    <source>
        <dbReference type="RuleBase" id="RU003560"/>
    </source>
</evidence>
<dbReference type="Proteomes" id="UP000756921">
    <property type="component" value="Unassembled WGS sequence"/>
</dbReference>
<comment type="similarity">
    <text evidence="1 3">Belongs to the class-III pyridoxal-phosphate-dependent aminotransferase family.</text>
</comment>
<dbReference type="AlphaFoldDB" id="A0A9P6KJY8"/>
<dbReference type="InterPro" id="IPR015422">
    <property type="entry name" value="PyrdxlP-dep_Trfase_small"/>
</dbReference>
<dbReference type="CDD" id="cd00610">
    <property type="entry name" value="OAT_like"/>
    <property type="match status" value="1"/>
</dbReference>
<organism evidence="4 5">
    <name type="scientific">Paraphaeosphaeria minitans</name>
    <dbReference type="NCBI Taxonomy" id="565426"/>
    <lineage>
        <taxon>Eukaryota</taxon>
        <taxon>Fungi</taxon>
        <taxon>Dikarya</taxon>
        <taxon>Ascomycota</taxon>
        <taxon>Pezizomycotina</taxon>
        <taxon>Dothideomycetes</taxon>
        <taxon>Pleosporomycetidae</taxon>
        <taxon>Pleosporales</taxon>
        <taxon>Massarineae</taxon>
        <taxon>Didymosphaeriaceae</taxon>
        <taxon>Paraphaeosphaeria</taxon>
    </lineage>
</organism>
<comment type="caution">
    <text evidence="4">The sequence shown here is derived from an EMBL/GenBank/DDBJ whole genome shotgun (WGS) entry which is preliminary data.</text>
</comment>
<keyword evidence="2 3" id="KW-0663">Pyridoxal phosphate</keyword>
<dbReference type="SUPFAM" id="SSF53383">
    <property type="entry name" value="PLP-dependent transferases"/>
    <property type="match status" value="1"/>
</dbReference>
<dbReference type="GO" id="GO:0008483">
    <property type="term" value="F:transaminase activity"/>
    <property type="evidence" value="ECO:0007669"/>
    <property type="project" value="UniProtKB-KW"/>
</dbReference>